<gene>
    <name evidence="3" type="ORF">B296_00049168</name>
</gene>
<comment type="caution">
    <text evidence="3">The sequence shown here is derived from an EMBL/GenBank/DDBJ whole genome shotgun (WGS) entry which is preliminary data.</text>
</comment>
<protein>
    <submittedName>
        <fullName evidence="3">Uncharacterized protein</fullName>
    </submittedName>
</protein>
<proteinExistence type="predicted"/>
<dbReference type="InterPro" id="IPR011050">
    <property type="entry name" value="Pectin_lyase_fold/virulence"/>
</dbReference>
<organism evidence="3 4">
    <name type="scientific">Ensete ventricosum</name>
    <name type="common">Abyssinian banana</name>
    <name type="synonym">Musa ensete</name>
    <dbReference type="NCBI Taxonomy" id="4639"/>
    <lineage>
        <taxon>Eukaryota</taxon>
        <taxon>Viridiplantae</taxon>
        <taxon>Streptophyta</taxon>
        <taxon>Embryophyta</taxon>
        <taxon>Tracheophyta</taxon>
        <taxon>Spermatophyta</taxon>
        <taxon>Magnoliopsida</taxon>
        <taxon>Liliopsida</taxon>
        <taxon>Zingiberales</taxon>
        <taxon>Musaceae</taxon>
        <taxon>Ensete</taxon>
    </lineage>
</organism>
<accession>A0A444D844</accession>
<dbReference type="InterPro" id="IPR012334">
    <property type="entry name" value="Pectin_lyas_fold"/>
</dbReference>
<dbReference type="SUPFAM" id="SSF51126">
    <property type="entry name" value="Pectin lyase-like"/>
    <property type="match status" value="1"/>
</dbReference>
<dbReference type="Proteomes" id="UP000287651">
    <property type="component" value="Unassembled WGS sequence"/>
</dbReference>
<sequence length="129" mass="14134">MRDFRLKCFGLMFLVILVMCSKLDGCEGRKGRHWRKQKSPYSSLARKKGKNGGGHNRGSGGGGDYLSPALSPTPITEYPTKTAMFNVIDFGAKGDGITDDTEVAIINAELSMKLPQIKPTVRFLALQIL</sequence>
<reference evidence="3 4" key="1">
    <citation type="journal article" date="2014" name="Agronomy (Basel)">
        <title>A Draft Genome Sequence for Ensete ventricosum, the Drought-Tolerant Tree Against Hunger.</title>
        <authorList>
            <person name="Harrison J."/>
            <person name="Moore K.A."/>
            <person name="Paszkiewicz K."/>
            <person name="Jones T."/>
            <person name="Grant M."/>
            <person name="Ambacheew D."/>
            <person name="Muzemil S."/>
            <person name="Studholme D.J."/>
        </authorList>
    </citation>
    <scope>NUCLEOTIDE SEQUENCE [LARGE SCALE GENOMIC DNA]</scope>
</reference>
<feature type="compositionally biased region" description="Gly residues" evidence="1">
    <location>
        <begin position="51"/>
        <end position="64"/>
    </location>
</feature>
<evidence type="ECO:0000313" key="4">
    <source>
        <dbReference type="Proteomes" id="UP000287651"/>
    </source>
</evidence>
<feature type="region of interest" description="Disordered" evidence="1">
    <location>
        <begin position="28"/>
        <end position="72"/>
    </location>
</feature>
<feature type="chain" id="PRO_5044211144" evidence="2">
    <location>
        <begin position="29"/>
        <end position="129"/>
    </location>
</feature>
<dbReference type="EMBL" id="AMZH03010598">
    <property type="protein sequence ID" value="RRT54449.1"/>
    <property type="molecule type" value="Genomic_DNA"/>
</dbReference>
<evidence type="ECO:0000313" key="3">
    <source>
        <dbReference type="EMBL" id="RRT54449.1"/>
    </source>
</evidence>
<evidence type="ECO:0000256" key="2">
    <source>
        <dbReference type="SAM" id="SignalP"/>
    </source>
</evidence>
<name>A0A444D844_ENSVE</name>
<dbReference type="AlphaFoldDB" id="A0A444D844"/>
<evidence type="ECO:0000256" key="1">
    <source>
        <dbReference type="SAM" id="MobiDB-lite"/>
    </source>
</evidence>
<feature type="signal peptide" evidence="2">
    <location>
        <begin position="1"/>
        <end position="28"/>
    </location>
</feature>
<dbReference type="Gene3D" id="2.160.20.10">
    <property type="entry name" value="Single-stranded right-handed beta-helix, Pectin lyase-like"/>
    <property type="match status" value="1"/>
</dbReference>
<keyword evidence="2" id="KW-0732">Signal</keyword>